<dbReference type="EMBL" id="KZ308695">
    <property type="protein sequence ID" value="KAG8233214.1"/>
    <property type="molecule type" value="Genomic_DNA"/>
</dbReference>
<evidence type="ECO:0000256" key="1">
    <source>
        <dbReference type="SAM" id="MobiDB-lite"/>
    </source>
</evidence>
<feature type="compositionally biased region" description="Low complexity" evidence="1">
    <location>
        <begin position="1"/>
        <end position="18"/>
    </location>
</feature>
<protein>
    <submittedName>
        <fullName evidence="2">Uncharacterized protein</fullName>
    </submittedName>
</protein>
<feature type="region of interest" description="Disordered" evidence="1">
    <location>
        <begin position="1"/>
        <end position="74"/>
    </location>
</feature>
<reference evidence="2" key="1">
    <citation type="submission" date="2013-04" db="EMBL/GenBank/DDBJ databases">
        <authorList>
            <person name="Qu J."/>
            <person name="Murali S.C."/>
            <person name="Bandaranaike D."/>
            <person name="Bellair M."/>
            <person name="Blankenburg K."/>
            <person name="Chao H."/>
            <person name="Dinh H."/>
            <person name="Doddapaneni H."/>
            <person name="Downs B."/>
            <person name="Dugan-Rocha S."/>
            <person name="Elkadiri S."/>
            <person name="Gnanaolivu R.D."/>
            <person name="Hernandez B."/>
            <person name="Javaid M."/>
            <person name="Jayaseelan J.C."/>
            <person name="Lee S."/>
            <person name="Li M."/>
            <person name="Ming W."/>
            <person name="Munidasa M."/>
            <person name="Muniz J."/>
            <person name="Nguyen L."/>
            <person name="Ongeri F."/>
            <person name="Osuji N."/>
            <person name="Pu L.-L."/>
            <person name="Puazo M."/>
            <person name="Qu C."/>
            <person name="Quiroz J."/>
            <person name="Raj R."/>
            <person name="Weissenberger G."/>
            <person name="Xin Y."/>
            <person name="Zou X."/>
            <person name="Han Y."/>
            <person name="Richards S."/>
            <person name="Worley K."/>
            <person name="Muzny D."/>
            <person name="Gibbs R."/>
        </authorList>
    </citation>
    <scope>NUCLEOTIDE SEQUENCE</scope>
    <source>
        <strain evidence="2">Sampled in the wild</strain>
    </source>
</reference>
<proteinExistence type="predicted"/>
<dbReference type="AlphaFoldDB" id="A0A8K0KDH1"/>
<keyword evidence="3" id="KW-1185">Reference proteome</keyword>
<feature type="compositionally biased region" description="Acidic residues" evidence="1">
    <location>
        <begin position="108"/>
        <end position="122"/>
    </location>
</feature>
<feature type="non-terminal residue" evidence="2">
    <location>
        <position position="122"/>
    </location>
</feature>
<reference evidence="2" key="2">
    <citation type="submission" date="2017-10" db="EMBL/GenBank/DDBJ databases">
        <title>Ladona fulva Genome sequencing and assembly.</title>
        <authorList>
            <person name="Murali S."/>
            <person name="Richards S."/>
            <person name="Bandaranaike D."/>
            <person name="Bellair M."/>
            <person name="Blankenburg K."/>
            <person name="Chao H."/>
            <person name="Dinh H."/>
            <person name="Doddapaneni H."/>
            <person name="Dugan-Rocha S."/>
            <person name="Elkadiri S."/>
            <person name="Gnanaolivu R."/>
            <person name="Hernandez B."/>
            <person name="Skinner E."/>
            <person name="Javaid M."/>
            <person name="Lee S."/>
            <person name="Li M."/>
            <person name="Ming W."/>
            <person name="Munidasa M."/>
            <person name="Muniz J."/>
            <person name="Nguyen L."/>
            <person name="Hughes D."/>
            <person name="Osuji N."/>
            <person name="Pu L.-L."/>
            <person name="Puazo M."/>
            <person name="Qu C."/>
            <person name="Quiroz J."/>
            <person name="Raj R."/>
            <person name="Weissenberger G."/>
            <person name="Xin Y."/>
            <person name="Zou X."/>
            <person name="Han Y."/>
            <person name="Worley K."/>
            <person name="Muzny D."/>
            <person name="Gibbs R."/>
        </authorList>
    </citation>
    <scope>NUCLEOTIDE SEQUENCE</scope>
    <source>
        <strain evidence="2">Sampled in the wild</strain>
    </source>
</reference>
<feature type="compositionally biased region" description="Basic and acidic residues" evidence="1">
    <location>
        <begin position="20"/>
        <end position="39"/>
    </location>
</feature>
<feature type="compositionally biased region" description="Basic and acidic residues" evidence="1">
    <location>
        <begin position="87"/>
        <end position="107"/>
    </location>
</feature>
<name>A0A8K0KDH1_LADFU</name>
<evidence type="ECO:0000313" key="3">
    <source>
        <dbReference type="Proteomes" id="UP000792457"/>
    </source>
</evidence>
<sequence length="122" mass="13854">MSARNFGRFHGSSRGSSRGYRRDHSGEGRRGERDDEPGRRGGRGGRNIPPGLRGKEIGLYFARQNRKKNDAVKTYVNVDQKKQERISRLLGSFDEREAAGSSEKSEMKDEEEEEDINEPPDN</sequence>
<evidence type="ECO:0000313" key="2">
    <source>
        <dbReference type="EMBL" id="KAG8233214.1"/>
    </source>
</evidence>
<organism evidence="2 3">
    <name type="scientific">Ladona fulva</name>
    <name type="common">Scarce chaser dragonfly</name>
    <name type="synonym">Libellula fulva</name>
    <dbReference type="NCBI Taxonomy" id="123851"/>
    <lineage>
        <taxon>Eukaryota</taxon>
        <taxon>Metazoa</taxon>
        <taxon>Ecdysozoa</taxon>
        <taxon>Arthropoda</taxon>
        <taxon>Hexapoda</taxon>
        <taxon>Insecta</taxon>
        <taxon>Pterygota</taxon>
        <taxon>Palaeoptera</taxon>
        <taxon>Odonata</taxon>
        <taxon>Epiprocta</taxon>
        <taxon>Anisoptera</taxon>
        <taxon>Libelluloidea</taxon>
        <taxon>Libellulidae</taxon>
        <taxon>Ladona</taxon>
    </lineage>
</organism>
<dbReference type="Proteomes" id="UP000792457">
    <property type="component" value="Unassembled WGS sequence"/>
</dbReference>
<feature type="region of interest" description="Disordered" evidence="1">
    <location>
        <begin position="87"/>
        <end position="122"/>
    </location>
</feature>
<accession>A0A8K0KDH1</accession>
<comment type="caution">
    <text evidence="2">The sequence shown here is derived from an EMBL/GenBank/DDBJ whole genome shotgun (WGS) entry which is preliminary data.</text>
</comment>
<gene>
    <name evidence="2" type="ORF">J437_LFUL013268</name>
</gene>